<dbReference type="RefSeq" id="WP_205311764.1">
    <property type="nucleotide sequence ID" value="NZ_JAERPS020000006.1"/>
</dbReference>
<gene>
    <name evidence="1" type="ORF">I4W93_015810</name>
</gene>
<dbReference type="Proteomes" id="UP000663814">
    <property type="component" value="Unassembled WGS sequence"/>
</dbReference>
<comment type="caution">
    <text evidence="1">The sequence shown here is derived from an EMBL/GenBank/DDBJ whole genome shotgun (WGS) entry which is preliminary data.</text>
</comment>
<evidence type="ECO:0000313" key="2">
    <source>
        <dbReference type="Proteomes" id="UP000663814"/>
    </source>
</evidence>
<reference evidence="1 2" key="1">
    <citation type="submission" date="2021-08" db="EMBL/GenBank/DDBJ databases">
        <title>Rheinheimera aquimaris sp. nov., isolated from seawater of the East Sea in Korea.</title>
        <authorList>
            <person name="Kim K.H."/>
            <person name="Wenting R."/>
            <person name="Kim K.R."/>
            <person name="Jeon C.O."/>
        </authorList>
    </citation>
    <scope>NUCLEOTIDE SEQUENCE [LARGE SCALE GENOMIC DNA]</scope>
    <source>
        <strain evidence="1 2">MA-13</strain>
    </source>
</reference>
<proteinExistence type="predicted"/>
<accession>A0ABS7XD02</accession>
<keyword evidence="2" id="KW-1185">Reference proteome</keyword>
<evidence type="ECO:0008006" key="3">
    <source>
        <dbReference type="Google" id="ProtNLM"/>
    </source>
</evidence>
<sequence length="181" mass="20060">MFSVIAQHQLQLDASTSDKALKLQLSQHLSQMPRRMDRLALLTLLLALPFRGQLKPGCGIYLAADYPSLANMYALLDTVVVQQQLPKPFEFVNSVSNAACFYAAQMLQLDGPNMFIGAGREPWQALAELAYADLHCNVVPEALLIRCLQGNNQLSGEAVQLRAGNWQPAQWQFSEFATAPR</sequence>
<protein>
    <recommendedName>
        <fullName evidence="3">Beta-ketoacyl synthase N-terminal domain-containing protein</fullName>
    </recommendedName>
</protein>
<evidence type="ECO:0000313" key="1">
    <source>
        <dbReference type="EMBL" id="MBZ9613055.1"/>
    </source>
</evidence>
<organism evidence="1 2">
    <name type="scientific">Rheinheimera maricola</name>
    <dbReference type="NCBI Taxonomy" id="2793282"/>
    <lineage>
        <taxon>Bacteria</taxon>
        <taxon>Pseudomonadati</taxon>
        <taxon>Pseudomonadota</taxon>
        <taxon>Gammaproteobacteria</taxon>
        <taxon>Chromatiales</taxon>
        <taxon>Chromatiaceae</taxon>
        <taxon>Rheinheimera</taxon>
    </lineage>
</organism>
<name>A0ABS7XD02_9GAMM</name>
<dbReference type="EMBL" id="JAERPS020000006">
    <property type="protein sequence ID" value="MBZ9613055.1"/>
    <property type="molecule type" value="Genomic_DNA"/>
</dbReference>